<sequence>MGESMFKPMIDVPHGGFTSHRRKPATSLEVLELLVNRAERAVIEHPHLTFAYRQMAETEQARDLLTELQKREVPIRWLIGRLEDAARLNHIARNPLGEVQGRLQCAVNRLEHEEDFVLRRDLLNIMIGSR</sequence>
<protein>
    <submittedName>
        <fullName evidence="1">Uncharacterized protein</fullName>
    </submittedName>
</protein>
<organism evidence="1 2">
    <name type="scientific">Deinococcus gobiensis (strain DSM 21396 / JCM 16679 / CGMCC 1.7299 / I-0)</name>
    <dbReference type="NCBI Taxonomy" id="745776"/>
    <lineage>
        <taxon>Bacteria</taxon>
        <taxon>Thermotogati</taxon>
        <taxon>Deinococcota</taxon>
        <taxon>Deinococci</taxon>
        <taxon>Deinococcales</taxon>
        <taxon>Deinococcaceae</taxon>
        <taxon>Deinococcus</taxon>
    </lineage>
</organism>
<dbReference type="AlphaFoldDB" id="H8H3W5"/>
<keyword evidence="2" id="KW-1185">Reference proteome</keyword>
<gene>
    <name evidence="1" type="ordered locus">DGo_PE0068</name>
</gene>
<dbReference type="KEGG" id="dgo:DGo_PE0068"/>
<evidence type="ECO:0000313" key="1">
    <source>
        <dbReference type="EMBL" id="AFD28212.1"/>
    </source>
</evidence>
<dbReference type="HOGENOM" id="CLU_1934581_0_0_0"/>
<dbReference type="Proteomes" id="UP000007575">
    <property type="component" value="Plasmid P5"/>
</dbReference>
<reference evidence="1 2" key="1">
    <citation type="journal article" date="2012" name="PLoS ONE">
        <title>Genome sequence and transcriptome analysis of the radioresistant bacterium Deinococcus gobiensis: insights into the extreme environmental adaptations.</title>
        <authorList>
            <person name="Yuan M."/>
            <person name="Chen M."/>
            <person name="Zhang W."/>
            <person name="Lu W."/>
            <person name="Wang J."/>
            <person name="Yang M."/>
            <person name="Zhao P."/>
            <person name="Tang R."/>
            <person name="Li X."/>
            <person name="Hao Y."/>
            <person name="Zhou Z."/>
            <person name="Zhan Y."/>
            <person name="Yu H."/>
            <person name="Teng C."/>
            <person name="Yan Y."/>
            <person name="Ping S."/>
            <person name="Wang Y."/>
            <person name="Lin M."/>
        </authorList>
    </citation>
    <scope>NUCLEOTIDE SEQUENCE [LARGE SCALE GENOMIC DNA]</scope>
    <source>
        <strain evidence="2">DSM 21396 / JCM 16679 / CGMCC 1.7299 / I-0</strain>
        <plasmid evidence="1">P5</plasmid>
    </source>
</reference>
<dbReference type="EMBL" id="CP002196">
    <property type="protein sequence ID" value="AFD28212.1"/>
    <property type="molecule type" value="Genomic_DNA"/>
</dbReference>
<geneLocation type="plasmid" evidence="1 2">
    <name>P5</name>
</geneLocation>
<accession>H8H3W5</accession>
<evidence type="ECO:0000313" key="2">
    <source>
        <dbReference type="Proteomes" id="UP000007575"/>
    </source>
</evidence>
<keyword evidence="1" id="KW-0614">Plasmid</keyword>
<name>H8H3W5_DEIGI</name>
<proteinExistence type="predicted"/>